<dbReference type="Proteomes" id="UP000017081">
    <property type="component" value="Unassembled WGS sequence"/>
</dbReference>
<dbReference type="EMBL" id="AXZF01000148">
    <property type="protein sequence ID" value="ERT66120.1"/>
    <property type="molecule type" value="Genomic_DNA"/>
</dbReference>
<dbReference type="HOGENOM" id="CLU_2033896_0_0_0"/>
<proteinExistence type="predicted"/>
<reference evidence="1 2" key="1">
    <citation type="submission" date="2013-08" db="EMBL/GenBank/DDBJ databases">
        <authorList>
            <person name="Weinstock G."/>
            <person name="Sodergren E."/>
            <person name="Wylie T."/>
            <person name="Fulton L."/>
            <person name="Fulton R."/>
            <person name="Fronick C."/>
            <person name="O'Laughlin M."/>
            <person name="Godfrey J."/>
            <person name="Miner T."/>
            <person name="Herter B."/>
            <person name="Appelbaum E."/>
            <person name="Cordes M."/>
            <person name="Lek S."/>
            <person name="Wollam A."/>
            <person name="Pepin K.H."/>
            <person name="Palsikar V.B."/>
            <person name="Mitreva M."/>
            <person name="Wilson R.K."/>
        </authorList>
    </citation>
    <scope>NUCLEOTIDE SEQUENCE [LARGE SCALE GENOMIC DNA]</scope>
    <source>
        <strain evidence="1 2">ATCC BAA-474</strain>
    </source>
</reference>
<accession>U7V3J0</accession>
<keyword evidence="2" id="KW-1185">Reference proteome</keyword>
<dbReference type="Gene3D" id="1.10.10.60">
    <property type="entry name" value="Homeodomain-like"/>
    <property type="match status" value="1"/>
</dbReference>
<sequence length="121" mass="14926">MKGWIMFNKIKTLKEQNLKITQIARILNSDVRTIKKYWNMSSEEFELLRTQYKQRIVGRKMDIYSWLKEREQAQVYMGQINLLTEDKKLKSFIYLLWYYLSQDINLLFYIKRYCTISLQNF</sequence>
<dbReference type="AlphaFoldDB" id="U7V3J0"/>
<gene>
    <name evidence="1" type="ORF">HMPREF0202_02698</name>
</gene>
<evidence type="ECO:0000313" key="2">
    <source>
        <dbReference type="Proteomes" id="UP000017081"/>
    </source>
</evidence>
<comment type="caution">
    <text evidence="1">The sequence shown here is derived from an EMBL/GenBank/DDBJ whole genome shotgun (WGS) entry which is preliminary data.</text>
</comment>
<name>U7V3J0_9FUSO</name>
<evidence type="ECO:0008006" key="3">
    <source>
        <dbReference type="Google" id="ProtNLM"/>
    </source>
</evidence>
<protein>
    <recommendedName>
        <fullName evidence="3">HTH IS21-type domain-containing protein</fullName>
    </recommendedName>
</protein>
<dbReference type="RefSeq" id="WP_023052226.1">
    <property type="nucleotide sequence ID" value="NZ_KI518121.1"/>
</dbReference>
<evidence type="ECO:0000313" key="1">
    <source>
        <dbReference type="EMBL" id="ERT66120.1"/>
    </source>
</evidence>
<organism evidence="1 2">
    <name type="scientific">Cetobacterium somerae ATCC BAA-474</name>
    <dbReference type="NCBI Taxonomy" id="1319815"/>
    <lineage>
        <taxon>Bacteria</taxon>
        <taxon>Fusobacteriati</taxon>
        <taxon>Fusobacteriota</taxon>
        <taxon>Fusobacteriia</taxon>
        <taxon>Fusobacteriales</taxon>
        <taxon>Fusobacteriaceae</taxon>
        <taxon>Cetobacterium</taxon>
    </lineage>
</organism>